<keyword evidence="6 12" id="KW-0256">Endoplasmic reticulum</keyword>
<proteinExistence type="inferred from homology"/>
<reference evidence="17" key="1">
    <citation type="submission" date="2011-08" db="EMBL/GenBank/DDBJ databases">
        <title>The draft genome of Latimeria chalumnae.</title>
        <authorList>
            <person name="Di Palma F."/>
            <person name="Alfoldi J."/>
            <person name="Johnson J."/>
            <person name="Berlin A."/>
            <person name="Gnerre S."/>
            <person name="Jaffe D."/>
            <person name="MacCallum I."/>
            <person name="Young S."/>
            <person name="Walker B.J."/>
            <person name="Lander E."/>
            <person name="Lindblad-Toh K."/>
        </authorList>
    </citation>
    <scope>NUCLEOTIDE SEQUENCE [LARGE SCALE GENOMIC DNA]</scope>
    <source>
        <strain evidence="17">Wild caught</strain>
    </source>
</reference>
<evidence type="ECO:0000313" key="17">
    <source>
        <dbReference type="Proteomes" id="UP000008672"/>
    </source>
</evidence>
<evidence type="ECO:0000256" key="6">
    <source>
        <dbReference type="ARBA" id="ARBA00022824"/>
    </source>
</evidence>
<evidence type="ECO:0000256" key="8">
    <source>
        <dbReference type="ARBA" id="ARBA00022927"/>
    </source>
</evidence>
<evidence type="ECO:0000256" key="1">
    <source>
        <dbReference type="ARBA" id="ARBA00004477"/>
    </source>
</evidence>
<sequence length="242" mass="28288">MTLQWTAVATFLYVEIGLLLLLCLPFISPQRWQKVFRFQLWGKIASYWNKAFLTIIVVLIVLFLDAVREVRKYSAAQVVEKDKSLFPNVYDHIHMKLFRAQRNLYISGFSLFLWLSLRRVVTLLTHLATTAGASEALKIQAESANEAAKKYMEENEILKRAMNWEKRIKNEDLIGDDSEQLTNEIEKLKLELKKSSEALSRSKNELLAVKKQSESLTREYDRLMREHEKLQLVDEKHDKKGL</sequence>
<dbReference type="PANTHER" id="PTHR12701">
    <property type="entry name" value="BCR-ASSOCIATED PROTEIN, BAP"/>
    <property type="match status" value="1"/>
</dbReference>
<dbReference type="InterPro" id="IPR041672">
    <property type="entry name" value="Bap31/Bap29_C"/>
</dbReference>
<evidence type="ECO:0000256" key="11">
    <source>
        <dbReference type="ARBA" id="ARBA00023136"/>
    </source>
</evidence>
<dbReference type="eggNOG" id="KOG1962">
    <property type="taxonomic scope" value="Eukaryota"/>
</dbReference>
<feature type="coiled-coil region" evidence="13">
    <location>
        <begin position="134"/>
        <end position="233"/>
    </location>
</feature>
<dbReference type="GO" id="GO:0006915">
    <property type="term" value="P:apoptotic process"/>
    <property type="evidence" value="ECO:0007669"/>
    <property type="project" value="UniProtKB-KW"/>
</dbReference>
<dbReference type="GO" id="GO:0006888">
    <property type="term" value="P:endoplasmic reticulum to Golgi vesicle-mediated transport"/>
    <property type="evidence" value="ECO:0007669"/>
    <property type="project" value="UniProtKB-UniRule"/>
</dbReference>
<evidence type="ECO:0000256" key="3">
    <source>
        <dbReference type="ARBA" id="ARBA00022448"/>
    </source>
</evidence>
<keyword evidence="5" id="KW-0053">Apoptosis</keyword>
<evidence type="ECO:0000256" key="2">
    <source>
        <dbReference type="ARBA" id="ARBA00007956"/>
    </source>
</evidence>
<keyword evidence="7 12" id="KW-0931">ER-Golgi transport</keyword>
<dbReference type="InParanoid" id="H3ACP1"/>
<dbReference type="EMBL" id="AFYH01226274">
    <property type="status" value="NOT_ANNOTATED_CDS"/>
    <property type="molecule type" value="Genomic_DNA"/>
</dbReference>
<dbReference type="Pfam" id="PF18035">
    <property type="entry name" value="Bap31_Bap29_C"/>
    <property type="match status" value="1"/>
</dbReference>
<protein>
    <recommendedName>
        <fullName evidence="12">Endoplasmic reticulum transmembrane protein</fullName>
    </recommendedName>
</protein>
<evidence type="ECO:0000259" key="14">
    <source>
        <dbReference type="Pfam" id="PF05529"/>
    </source>
</evidence>
<reference evidence="16" key="2">
    <citation type="submission" date="2025-08" db="UniProtKB">
        <authorList>
            <consortium name="Ensembl"/>
        </authorList>
    </citation>
    <scope>IDENTIFICATION</scope>
</reference>
<keyword evidence="11 12" id="KW-0472">Membrane</keyword>
<dbReference type="OrthoDB" id="435607at2759"/>
<dbReference type="AlphaFoldDB" id="H3ACP1"/>
<keyword evidence="10 13" id="KW-0175">Coiled coil</keyword>
<dbReference type="FunCoup" id="H3ACP1">
    <property type="interactions" value="1130"/>
</dbReference>
<feature type="transmembrane region" description="Helical" evidence="12">
    <location>
        <begin position="7"/>
        <end position="27"/>
    </location>
</feature>
<dbReference type="EMBL" id="AFYH01226271">
    <property type="status" value="NOT_ANNOTATED_CDS"/>
    <property type="molecule type" value="Genomic_DNA"/>
</dbReference>
<dbReference type="EMBL" id="AFYH01226270">
    <property type="status" value="NOT_ANNOTATED_CDS"/>
    <property type="molecule type" value="Genomic_DNA"/>
</dbReference>
<evidence type="ECO:0000256" key="9">
    <source>
        <dbReference type="ARBA" id="ARBA00022989"/>
    </source>
</evidence>
<keyword evidence="17" id="KW-1185">Reference proteome</keyword>
<comment type="caution">
    <text evidence="12">Lacks conserved residue(s) required for the propagation of feature annotation.</text>
</comment>
<dbReference type="EMBL" id="AFYH01226269">
    <property type="status" value="NOT_ANNOTATED_CDS"/>
    <property type="molecule type" value="Genomic_DNA"/>
</dbReference>
<evidence type="ECO:0000256" key="13">
    <source>
        <dbReference type="SAM" id="Coils"/>
    </source>
</evidence>
<keyword evidence="8 12" id="KW-0653">Protein transport</keyword>
<dbReference type="GeneTree" id="ENSGT00390000011863"/>
<dbReference type="GO" id="GO:0070973">
    <property type="term" value="P:protein localization to endoplasmic reticulum exit site"/>
    <property type="evidence" value="ECO:0007669"/>
    <property type="project" value="UniProtKB-UniRule"/>
</dbReference>
<comment type="subcellular location">
    <subcellularLocation>
        <location evidence="1 12">Endoplasmic reticulum membrane</location>
        <topology evidence="1 12">Multi-pass membrane protein</topology>
    </subcellularLocation>
</comment>
<feature type="transmembrane region" description="Helical" evidence="12">
    <location>
        <begin position="47"/>
        <end position="67"/>
    </location>
</feature>
<dbReference type="InterPro" id="IPR008417">
    <property type="entry name" value="BAP29/BAP31"/>
</dbReference>
<dbReference type="STRING" id="7897.ENSLACP00000007412"/>
<dbReference type="Bgee" id="ENSLACG00000006571">
    <property type="expression patterns" value="Expressed in muscle tissue and 6 other cell types or tissues"/>
</dbReference>
<dbReference type="EMBL" id="AFYH01226273">
    <property type="status" value="NOT_ANNOTATED_CDS"/>
    <property type="molecule type" value="Genomic_DNA"/>
</dbReference>
<organism evidence="16 17">
    <name type="scientific">Latimeria chalumnae</name>
    <name type="common">Coelacanth</name>
    <dbReference type="NCBI Taxonomy" id="7897"/>
    <lineage>
        <taxon>Eukaryota</taxon>
        <taxon>Metazoa</taxon>
        <taxon>Chordata</taxon>
        <taxon>Craniata</taxon>
        <taxon>Vertebrata</taxon>
        <taxon>Euteleostomi</taxon>
        <taxon>Coelacanthiformes</taxon>
        <taxon>Coelacanthidae</taxon>
        <taxon>Latimeria</taxon>
    </lineage>
</organism>
<evidence type="ECO:0000256" key="10">
    <source>
        <dbReference type="ARBA" id="ARBA00023054"/>
    </source>
</evidence>
<dbReference type="OMA" id="FMARFWN"/>
<name>H3ACP1_LATCH</name>
<dbReference type="GO" id="GO:0005789">
    <property type="term" value="C:endoplasmic reticulum membrane"/>
    <property type="evidence" value="ECO:0007669"/>
    <property type="project" value="UniProtKB-SubCell"/>
</dbReference>
<evidence type="ECO:0000259" key="15">
    <source>
        <dbReference type="Pfam" id="PF18035"/>
    </source>
</evidence>
<dbReference type="Proteomes" id="UP000008672">
    <property type="component" value="Unassembled WGS sequence"/>
</dbReference>
<evidence type="ECO:0000313" key="16">
    <source>
        <dbReference type="Ensembl" id="ENSLACP00000007412.2"/>
    </source>
</evidence>
<keyword evidence="4 12" id="KW-0812">Transmembrane</keyword>
<accession>H3ACP1</accession>
<dbReference type="Ensembl" id="ENSLACT00000007473.2">
    <property type="protein sequence ID" value="ENSLACP00000007412.2"/>
    <property type="gene ID" value="ENSLACG00000006571.2"/>
</dbReference>
<feature type="domain" description="Bap31/Bap29 cytoplasmic coiled-coil" evidence="15">
    <location>
        <begin position="183"/>
        <end position="241"/>
    </location>
</feature>
<gene>
    <name evidence="16" type="primary">BCAP29</name>
</gene>
<dbReference type="FunFam" id="1.20.5.110:FF:000011">
    <property type="entry name" value="B-cell receptor-associated protein 29"/>
    <property type="match status" value="1"/>
</dbReference>
<comment type="similarity">
    <text evidence="2 12">Belongs to the BCAP29/BCAP31 family.</text>
</comment>
<dbReference type="HOGENOM" id="CLU_070975_1_0_1"/>
<dbReference type="GO" id="GO:0006886">
    <property type="term" value="P:intracellular protein transport"/>
    <property type="evidence" value="ECO:0007669"/>
    <property type="project" value="UniProtKB-UniRule"/>
</dbReference>
<evidence type="ECO:0000256" key="5">
    <source>
        <dbReference type="ARBA" id="ARBA00022703"/>
    </source>
</evidence>
<evidence type="ECO:0000256" key="12">
    <source>
        <dbReference type="RuleBase" id="RU367026"/>
    </source>
</evidence>
<dbReference type="InterPro" id="IPR040463">
    <property type="entry name" value="BAP29/BAP31_N"/>
</dbReference>
<dbReference type="EMBL" id="AFYH01226272">
    <property type="status" value="NOT_ANNOTATED_CDS"/>
    <property type="molecule type" value="Genomic_DNA"/>
</dbReference>
<dbReference type="PANTHER" id="PTHR12701:SF5">
    <property type="entry name" value="B-CELL RECEPTOR-ASSOCIATED PROTEIN 29"/>
    <property type="match status" value="1"/>
</dbReference>
<dbReference type="Gene3D" id="1.20.5.110">
    <property type="match status" value="1"/>
</dbReference>
<evidence type="ECO:0000256" key="4">
    <source>
        <dbReference type="ARBA" id="ARBA00022692"/>
    </source>
</evidence>
<dbReference type="Pfam" id="PF05529">
    <property type="entry name" value="Bap31"/>
    <property type="match status" value="1"/>
</dbReference>
<reference evidence="16" key="3">
    <citation type="submission" date="2025-09" db="UniProtKB">
        <authorList>
            <consortium name="Ensembl"/>
        </authorList>
    </citation>
    <scope>IDENTIFICATION</scope>
</reference>
<keyword evidence="9 12" id="KW-1133">Transmembrane helix</keyword>
<comment type="function">
    <text evidence="12">May play a role in anterograde transport of membrane proteins from the endoplasmic reticulum to the Golgi.</text>
</comment>
<keyword evidence="3 12" id="KW-0813">Transport</keyword>
<feature type="domain" description="BAP29/BAP31 transmembrane" evidence="14">
    <location>
        <begin position="1"/>
        <end position="136"/>
    </location>
</feature>
<evidence type="ECO:0000256" key="7">
    <source>
        <dbReference type="ARBA" id="ARBA00022892"/>
    </source>
</evidence>